<evidence type="ECO:0000256" key="7">
    <source>
        <dbReference type="ARBA" id="ARBA00045681"/>
    </source>
</evidence>
<dbReference type="AlphaFoldDB" id="A0A9P8Q5S6"/>
<comment type="subcellular location">
    <subcellularLocation>
        <location evidence="1">Mitochondrion</location>
    </subcellularLocation>
</comment>
<organism evidence="10 11">
    <name type="scientific">Wickerhamomyces pijperi</name>
    <name type="common">Yeast</name>
    <name type="synonym">Pichia pijperi</name>
    <dbReference type="NCBI Taxonomy" id="599730"/>
    <lineage>
        <taxon>Eukaryota</taxon>
        <taxon>Fungi</taxon>
        <taxon>Dikarya</taxon>
        <taxon>Ascomycota</taxon>
        <taxon>Saccharomycotina</taxon>
        <taxon>Saccharomycetes</taxon>
        <taxon>Phaffomycetales</taxon>
        <taxon>Wickerhamomycetaceae</taxon>
        <taxon>Wickerhamomyces</taxon>
    </lineage>
</organism>
<comment type="function">
    <text evidence="7">Mitochondrial ribosome (mitoribosome) assembly factor. Binds at the interface of the head and body domains of the mitochondrial small ribosomal subunit (mt-SSU), occluding the mRNA channel and preventing compaction of the head domain towards the body. Probable inactive methyltransferase: retains the characteristic folding and ability to bind S-adenosyl-L-methionine, but it probably lost its methyltransferase activity.</text>
</comment>
<name>A0A9P8Q5S6_WICPI</name>
<gene>
    <name evidence="10" type="ORF">WICPIJ_005454</name>
</gene>
<dbReference type="GO" id="GO:0046872">
    <property type="term" value="F:metal ion binding"/>
    <property type="evidence" value="ECO:0007669"/>
    <property type="project" value="UniProtKB-KW"/>
</dbReference>
<dbReference type="PANTHER" id="PTHR13184">
    <property type="entry name" value="37S RIBOSOMAL PROTEIN S22"/>
    <property type="match status" value="1"/>
</dbReference>
<dbReference type="Pfam" id="PF09243">
    <property type="entry name" value="Rsm22"/>
    <property type="match status" value="1"/>
</dbReference>
<proteinExistence type="predicted"/>
<dbReference type="GO" id="GO:0008168">
    <property type="term" value="F:methyltransferase activity"/>
    <property type="evidence" value="ECO:0007669"/>
    <property type="project" value="InterPro"/>
</dbReference>
<dbReference type="GO" id="GO:0051536">
    <property type="term" value="F:iron-sulfur cluster binding"/>
    <property type="evidence" value="ECO:0007669"/>
    <property type="project" value="UniProtKB-KW"/>
</dbReference>
<keyword evidence="6" id="KW-0496">Mitochondrion</keyword>
<feature type="region of interest" description="Disordered" evidence="9">
    <location>
        <begin position="1"/>
        <end position="33"/>
    </location>
</feature>
<evidence type="ECO:0000256" key="4">
    <source>
        <dbReference type="ARBA" id="ARBA00023004"/>
    </source>
</evidence>
<evidence type="ECO:0000313" key="10">
    <source>
        <dbReference type="EMBL" id="KAH3683607.1"/>
    </source>
</evidence>
<evidence type="ECO:0000256" key="9">
    <source>
        <dbReference type="SAM" id="MobiDB-lite"/>
    </source>
</evidence>
<dbReference type="OrthoDB" id="421327at2759"/>
<evidence type="ECO:0000256" key="1">
    <source>
        <dbReference type="ARBA" id="ARBA00004173"/>
    </source>
</evidence>
<keyword evidence="2" id="KW-0479">Metal-binding</keyword>
<dbReference type="GO" id="GO:0005763">
    <property type="term" value="C:mitochondrial small ribosomal subunit"/>
    <property type="evidence" value="ECO:0007669"/>
    <property type="project" value="TreeGrafter"/>
</dbReference>
<reference evidence="10" key="2">
    <citation type="submission" date="2021-01" db="EMBL/GenBank/DDBJ databases">
        <authorList>
            <person name="Schikora-Tamarit M.A."/>
        </authorList>
    </citation>
    <scope>NUCLEOTIDE SEQUENCE</scope>
    <source>
        <strain evidence="10">CBS2887</strain>
    </source>
</reference>
<keyword evidence="8" id="KW-0175">Coiled coil</keyword>
<dbReference type="GO" id="GO:0006412">
    <property type="term" value="P:translation"/>
    <property type="evidence" value="ECO:0007669"/>
    <property type="project" value="InterPro"/>
</dbReference>
<evidence type="ECO:0000313" key="11">
    <source>
        <dbReference type="Proteomes" id="UP000774326"/>
    </source>
</evidence>
<evidence type="ECO:0000256" key="5">
    <source>
        <dbReference type="ARBA" id="ARBA00023014"/>
    </source>
</evidence>
<keyword evidence="11" id="KW-1185">Reference proteome</keyword>
<evidence type="ECO:0000256" key="8">
    <source>
        <dbReference type="SAM" id="Coils"/>
    </source>
</evidence>
<reference evidence="10" key="1">
    <citation type="journal article" date="2021" name="Open Biol.">
        <title>Shared evolutionary footprints suggest mitochondrial oxidative damage underlies multiple complex I losses in fungi.</title>
        <authorList>
            <person name="Schikora-Tamarit M.A."/>
            <person name="Marcet-Houben M."/>
            <person name="Nosek J."/>
            <person name="Gabaldon T."/>
        </authorList>
    </citation>
    <scope>NUCLEOTIDE SEQUENCE</scope>
    <source>
        <strain evidence="10">CBS2887</strain>
    </source>
</reference>
<evidence type="ECO:0000256" key="6">
    <source>
        <dbReference type="ARBA" id="ARBA00023128"/>
    </source>
</evidence>
<accession>A0A9P8Q5S6</accession>
<protein>
    <submittedName>
        <fullName evidence="10">Uncharacterized protein</fullName>
    </submittedName>
</protein>
<evidence type="ECO:0000256" key="2">
    <source>
        <dbReference type="ARBA" id="ARBA00022723"/>
    </source>
</evidence>
<keyword evidence="5" id="KW-0411">Iron-sulfur</keyword>
<comment type="caution">
    <text evidence="10">The sequence shown here is derived from an EMBL/GenBank/DDBJ whole genome shotgun (WGS) entry which is preliminary data.</text>
</comment>
<dbReference type="PANTHER" id="PTHR13184:SF5">
    <property type="entry name" value="METHYLTRANSFERASE-LIKE PROTEIN 17, MITOCHONDRIAL"/>
    <property type="match status" value="1"/>
</dbReference>
<keyword evidence="3" id="KW-0809">Transit peptide</keyword>
<keyword evidence="4" id="KW-0408">Iron</keyword>
<dbReference type="Proteomes" id="UP000774326">
    <property type="component" value="Unassembled WGS sequence"/>
</dbReference>
<dbReference type="GO" id="GO:0003735">
    <property type="term" value="F:structural constituent of ribosome"/>
    <property type="evidence" value="ECO:0007669"/>
    <property type="project" value="TreeGrafter"/>
</dbReference>
<sequence length="183" mass="21452">MERSANDKKTIKKITEQRESAKTQTEDETISGRIIKQPLKRKGHVTMALCSDSGNLEKWTLTKSHDPQSYHDARKAVRGDIWSLPAKTVTSFPSNTDPKLLTRLENYEEDQKQKVKMLRKLKDRRDKKQIKLRNYEVLNKGYTEYEDTPEEMIGLYTDNFNISKRQRQKDKKGGIENAFMEKQ</sequence>
<dbReference type="InterPro" id="IPR015324">
    <property type="entry name" value="Ribosomal_Rsm22-like"/>
</dbReference>
<dbReference type="EMBL" id="JAEUBG010003037">
    <property type="protein sequence ID" value="KAH3683607.1"/>
    <property type="molecule type" value="Genomic_DNA"/>
</dbReference>
<dbReference type="InterPro" id="IPR052571">
    <property type="entry name" value="Mt_RNA_Methyltransferase"/>
</dbReference>
<evidence type="ECO:0000256" key="3">
    <source>
        <dbReference type="ARBA" id="ARBA00022946"/>
    </source>
</evidence>
<feature type="coiled-coil region" evidence="8">
    <location>
        <begin position="104"/>
        <end position="138"/>
    </location>
</feature>
<feature type="compositionally biased region" description="Basic and acidic residues" evidence="9">
    <location>
        <begin position="1"/>
        <end position="25"/>
    </location>
</feature>